<dbReference type="OrthoDB" id="37659at2759"/>
<evidence type="ECO:0000256" key="15">
    <source>
        <dbReference type="SAM" id="Phobius"/>
    </source>
</evidence>
<dbReference type="InterPro" id="IPR036291">
    <property type="entry name" value="NAD(P)-bd_dom_sf"/>
</dbReference>
<reference evidence="16" key="1">
    <citation type="submission" date="2021-03" db="EMBL/GenBank/DDBJ databases">
        <authorList>
            <consortium name="Genoscope - CEA"/>
            <person name="William W."/>
        </authorList>
    </citation>
    <scope>NUCLEOTIDE SEQUENCE</scope>
    <source>
        <strain evidence="16">Doubled-haploid Pahang</strain>
    </source>
</reference>
<dbReference type="Gene3D" id="3.40.50.720">
    <property type="entry name" value="NAD(P)-binding Rossmann-like Domain"/>
    <property type="match status" value="1"/>
</dbReference>
<evidence type="ECO:0000256" key="4">
    <source>
        <dbReference type="ARBA" id="ARBA00006484"/>
    </source>
</evidence>
<reference evidence="17" key="2">
    <citation type="submission" date="2021-05" db="UniProtKB">
        <authorList>
            <consortium name="EnsemblPlants"/>
        </authorList>
    </citation>
    <scope>IDENTIFICATION</scope>
    <source>
        <strain evidence="17">subsp. malaccensis</strain>
    </source>
</reference>
<dbReference type="InParanoid" id="A0A804L4S8"/>
<dbReference type="EMBL" id="HG996475">
    <property type="protein sequence ID" value="CAG1863707.1"/>
    <property type="molecule type" value="Genomic_DNA"/>
</dbReference>
<dbReference type="PANTHER" id="PTHR43550">
    <property type="entry name" value="3-KETODIHYDROSPHINGOSINE REDUCTASE"/>
    <property type="match status" value="1"/>
</dbReference>
<evidence type="ECO:0000256" key="6">
    <source>
        <dbReference type="ARBA" id="ARBA00022824"/>
    </source>
</evidence>
<comment type="catalytic activity">
    <reaction evidence="12">
        <text>sphinganine + NADP(+) = 3-oxosphinganine + NADPH + H(+)</text>
        <dbReference type="Rhea" id="RHEA:22640"/>
        <dbReference type="ChEBI" id="CHEBI:15378"/>
        <dbReference type="ChEBI" id="CHEBI:57783"/>
        <dbReference type="ChEBI" id="CHEBI:57817"/>
        <dbReference type="ChEBI" id="CHEBI:58299"/>
        <dbReference type="ChEBI" id="CHEBI:58349"/>
        <dbReference type="EC" id="1.1.1.102"/>
    </reaction>
</comment>
<dbReference type="SMR" id="A0A804L4S8"/>
<sequence>MSGLIHRLSHSHSLVLLVYIHIAPSQEYRWIGVHRAQKQAPSLRAVPILFSQHSMASPLLLLPVLMAPVVFAAVLAFLVRPRPVRVPIKGRHVFITGGSSGIGLALARLAAAEGAHVSILARRAAQLQEARDAIRLATGVDVAIFSADVRDADAVAKAVEAAGPVDVLVCNHGVFTPQELEKQDLEEVRFMVEVNLMGTFNLIKAALPTMKQRTKVTGLPASIAIMSSQAGQVGVYGYTAYSASKFALRGLAEALQHEVIADDIHVSMIFPPDTETPGFAEEHRRRPDLTNIIAGSSGGMKADDVAKKALDGIKSSRFIVPCNFEGTMLSIATAGLSPQSSFLTALAEVLGAGFMRFMGLCFQWNWFSSIENWHSKKKGL</sequence>
<keyword evidence="8" id="KW-0746">Sphingolipid metabolism</keyword>
<dbReference type="CDD" id="cd08939">
    <property type="entry name" value="KDSR-like_SDR_c"/>
    <property type="match status" value="1"/>
</dbReference>
<dbReference type="EnsemblPlants" id="Ma11_t06140.1">
    <property type="protein sequence ID" value="Ma11_p06140.1"/>
    <property type="gene ID" value="Ma11_g06140"/>
</dbReference>
<protein>
    <recommendedName>
        <fullName evidence="11">3-dehydrosphinganine reductase</fullName>
        <ecNumber evidence="11">1.1.1.102</ecNumber>
    </recommendedName>
    <alternativeName>
        <fullName evidence="14">3-ketodihydrosphingosine reductase</fullName>
    </alternativeName>
    <alternativeName>
        <fullName evidence="13">3-ketosphinganine reductase</fullName>
    </alternativeName>
</protein>
<dbReference type="Gramene" id="Ma11_t06140.1">
    <property type="protein sequence ID" value="Ma11_p06140.1"/>
    <property type="gene ID" value="Ma11_g06140"/>
</dbReference>
<evidence type="ECO:0000256" key="8">
    <source>
        <dbReference type="ARBA" id="ARBA00022919"/>
    </source>
</evidence>
<evidence type="ECO:0000256" key="10">
    <source>
        <dbReference type="ARBA" id="ARBA00023098"/>
    </source>
</evidence>
<dbReference type="Pfam" id="PF00106">
    <property type="entry name" value="adh_short"/>
    <property type="match status" value="1"/>
</dbReference>
<keyword evidence="15" id="KW-1133">Transmembrane helix</keyword>
<evidence type="ECO:0000313" key="18">
    <source>
        <dbReference type="Proteomes" id="UP000012960"/>
    </source>
</evidence>
<dbReference type="FunFam" id="3.40.50.720:FF:000165">
    <property type="entry name" value="3-ketodihydrosphingosine reductase"/>
    <property type="match status" value="1"/>
</dbReference>
<dbReference type="InterPro" id="IPR020904">
    <property type="entry name" value="Sc_DH/Rdtase_CS"/>
</dbReference>
<keyword evidence="7" id="KW-0521">NADP</keyword>
<evidence type="ECO:0000313" key="17">
    <source>
        <dbReference type="EnsemblPlants" id="Ma11_p06140.1"/>
    </source>
</evidence>
<dbReference type="OMA" id="HIAFPAD"/>
<evidence type="ECO:0000313" key="16">
    <source>
        <dbReference type="EMBL" id="CAG1863707.1"/>
    </source>
</evidence>
<evidence type="ECO:0000256" key="9">
    <source>
        <dbReference type="ARBA" id="ARBA00023002"/>
    </source>
</evidence>
<comment type="subcellular location">
    <subcellularLocation>
        <location evidence="1">Endoplasmic reticulum</location>
    </subcellularLocation>
</comment>
<dbReference type="EC" id="1.1.1.102" evidence="11"/>
<evidence type="ECO:0000256" key="13">
    <source>
        <dbReference type="ARBA" id="ARBA00081952"/>
    </source>
</evidence>
<dbReference type="FunCoup" id="A0A804L4S8">
    <property type="interactions" value="2125"/>
</dbReference>
<dbReference type="PRINTS" id="PR00081">
    <property type="entry name" value="GDHRDH"/>
</dbReference>
<dbReference type="InterPro" id="IPR002347">
    <property type="entry name" value="SDR_fam"/>
</dbReference>
<dbReference type="GO" id="GO:0030148">
    <property type="term" value="P:sphingolipid biosynthetic process"/>
    <property type="evidence" value="ECO:0000318"/>
    <property type="project" value="GO_Central"/>
</dbReference>
<comment type="pathway">
    <text evidence="3">Sphingolipid metabolism.</text>
</comment>
<comment type="pathway">
    <text evidence="2">Lipid metabolism; sphingolipid metabolism.</text>
</comment>
<evidence type="ECO:0000256" key="5">
    <source>
        <dbReference type="ARBA" id="ARBA00022741"/>
    </source>
</evidence>
<dbReference type="GO" id="GO:0047560">
    <property type="term" value="F:3-dehydrosphinganine reductase activity"/>
    <property type="evidence" value="ECO:0000318"/>
    <property type="project" value="GO_Central"/>
</dbReference>
<keyword evidence="5" id="KW-0547">Nucleotide-binding</keyword>
<evidence type="ECO:0000256" key="12">
    <source>
        <dbReference type="ARBA" id="ARBA00050489"/>
    </source>
</evidence>
<evidence type="ECO:0000256" key="7">
    <source>
        <dbReference type="ARBA" id="ARBA00022857"/>
    </source>
</evidence>
<keyword evidence="6" id="KW-0256">Endoplasmic reticulum</keyword>
<dbReference type="PANTHER" id="PTHR43550:SF3">
    <property type="entry name" value="3-KETODIHYDROSPHINGOSINE REDUCTASE"/>
    <property type="match status" value="1"/>
</dbReference>
<evidence type="ECO:0000256" key="3">
    <source>
        <dbReference type="ARBA" id="ARBA00004991"/>
    </source>
</evidence>
<comment type="similarity">
    <text evidence="4">Belongs to the short-chain dehydrogenases/reductases (SDR) family.</text>
</comment>
<dbReference type="Proteomes" id="UP000012960">
    <property type="component" value="Unplaced"/>
</dbReference>
<keyword evidence="9" id="KW-0560">Oxidoreductase</keyword>
<dbReference type="AlphaFoldDB" id="A0A804L4S8"/>
<feature type="transmembrane region" description="Helical" evidence="15">
    <location>
        <begin position="59"/>
        <end position="79"/>
    </location>
</feature>
<dbReference type="GO" id="GO:0000166">
    <property type="term" value="F:nucleotide binding"/>
    <property type="evidence" value="ECO:0007669"/>
    <property type="project" value="UniProtKB-KW"/>
</dbReference>
<keyword evidence="15" id="KW-0812">Transmembrane</keyword>
<evidence type="ECO:0000256" key="11">
    <source>
        <dbReference type="ARBA" id="ARBA00026112"/>
    </source>
</evidence>
<keyword evidence="18" id="KW-1185">Reference proteome</keyword>
<evidence type="ECO:0000256" key="1">
    <source>
        <dbReference type="ARBA" id="ARBA00004240"/>
    </source>
</evidence>
<dbReference type="InterPro" id="IPR045022">
    <property type="entry name" value="KDSR-like"/>
</dbReference>
<gene>
    <name evidence="16" type="ORF">GSMUA_19210.1</name>
</gene>
<organism evidence="17 18">
    <name type="scientific">Musa acuminata subsp. malaccensis</name>
    <name type="common">Wild banana</name>
    <name type="synonym">Musa malaccensis</name>
    <dbReference type="NCBI Taxonomy" id="214687"/>
    <lineage>
        <taxon>Eukaryota</taxon>
        <taxon>Viridiplantae</taxon>
        <taxon>Streptophyta</taxon>
        <taxon>Embryophyta</taxon>
        <taxon>Tracheophyta</taxon>
        <taxon>Spermatophyta</taxon>
        <taxon>Magnoliopsida</taxon>
        <taxon>Liliopsida</taxon>
        <taxon>Zingiberales</taxon>
        <taxon>Musaceae</taxon>
        <taxon>Musa</taxon>
    </lineage>
</organism>
<proteinExistence type="inferred from homology"/>
<dbReference type="SUPFAM" id="SSF51735">
    <property type="entry name" value="NAD(P)-binding Rossmann-fold domains"/>
    <property type="match status" value="1"/>
</dbReference>
<dbReference type="GO" id="GO:0006666">
    <property type="term" value="P:3-keto-sphinganine metabolic process"/>
    <property type="evidence" value="ECO:0000318"/>
    <property type="project" value="GO_Central"/>
</dbReference>
<accession>A0A804L4S8</accession>
<dbReference type="PROSITE" id="PS00061">
    <property type="entry name" value="ADH_SHORT"/>
    <property type="match status" value="1"/>
</dbReference>
<dbReference type="GO" id="GO:0005789">
    <property type="term" value="C:endoplasmic reticulum membrane"/>
    <property type="evidence" value="ECO:0000318"/>
    <property type="project" value="GO_Central"/>
</dbReference>
<keyword evidence="15" id="KW-0472">Membrane</keyword>
<evidence type="ECO:0000256" key="14">
    <source>
        <dbReference type="ARBA" id="ARBA00083783"/>
    </source>
</evidence>
<name>A0A804L4S8_MUSAM</name>
<keyword evidence="10" id="KW-0443">Lipid metabolism</keyword>
<evidence type="ECO:0000256" key="2">
    <source>
        <dbReference type="ARBA" id="ARBA00004760"/>
    </source>
</evidence>